<evidence type="ECO:0000313" key="1">
    <source>
        <dbReference type="EMBL" id="AFQ19791.1"/>
    </source>
</evidence>
<reference evidence="1 2" key="1">
    <citation type="submission" date="2012-08" db="EMBL/GenBank/DDBJ databases">
        <authorList>
            <person name="Doggett N."/>
            <person name="Teshima H."/>
            <person name="Bruce D."/>
            <person name="Detter J.C."/>
            <person name="Johnson S.L."/>
            <person name="Han C."/>
        </authorList>
    </citation>
    <scope>NUCLEOTIDE SEQUENCE [LARGE SCALE GENOMIC DNA]</scope>
    <source>
        <strain evidence="1 2">HD-771</strain>
        <plasmid evidence="1 2">p02</plasmid>
    </source>
</reference>
<organism evidence="1 2">
    <name type="scientific">Bacillus thuringiensis HD-771</name>
    <dbReference type="NCBI Taxonomy" id="1218175"/>
    <lineage>
        <taxon>Bacteria</taxon>
        <taxon>Bacillati</taxon>
        <taxon>Bacillota</taxon>
        <taxon>Bacilli</taxon>
        <taxon>Bacillales</taxon>
        <taxon>Bacillaceae</taxon>
        <taxon>Bacillus</taxon>
        <taxon>Bacillus cereus group</taxon>
    </lineage>
</organism>
<proteinExistence type="predicted"/>
<keyword evidence="1" id="KW-0614">Plasmid</keyword>
<geneLocation type="plasmid" evidence="1 2">
    <name>p02</name>
</geneLocation>
<dbReference type="Gene3D" id="3.40.960.10">
    <property type="entry name" value="VSR Endonuclease"/>
    <property type="match status" value="1"/>
</dbReference>
<dbReference type="KEGG" id="bti:BTG_32273"/>
<sequence length="385" mass="44885">MQMQHQERVYKGIKIADSVRLYKKDGSYNLQIKSALDRLVTKLNEDKHKLLSEYVNTSTKILVDFDCGHDPHWITPNDYNSGYRCARCGGTSSIQAEEELKRLLEGNGHTLLSEYKTAQIHILIDFNCEHDPHWIKPFNYKSGYRCPKCSGKSSDQARENFYKEVEEAGYTLLGSYKNAYIKVKLKCDKGHVFDAKPNSFTSTAKSRCLKCSGKDPEQAEAGLRKLMKENGHELLSEYINTDTKALIDFKCGHAPHWLQPYLYKQGQRCPICRESKGERAIREYLDSNGIAYIHQYKFPNDNKAYDFYLPVENTIVEVHGQQHYEEVKIFHHRSHKTFEDEKRNDLRKEVFAREKGCEYVVVDYREHKPELALQRFISAYNKLKK</sequence>
<accession>A0A9W3JGZ6</accession>
<gene>
    <name evidence="1" type="ORF">BTG_32273</name>
</gene>
<evidence type="ECO:0000313" key="2">
    <source>
        <dbReference type="Proteomes" id="UP000005259"/>
    </source>
</evidence>
<dbReference type="AlphaFoldDB" id="A0A9W3JGZ6"/>
<evidence type="ECO:0008006" key="3">
    <source>
        <dbReference type="Google" id="ProtNLM"/>
    </source>
</evidence>
<protein>
    <recommendedName>
        <fullName evidence="3">Zinc-ribbon domain-containing protein</fullName>
    </recommendedName>
</protein>
<name>A0A9W3JGZ6_BACTU</name>
<dbReference type="EMBL" id="CP003754">
    <property type="protein sequence ID" value="AFQ19791.1"/>
    <property type="molecule type" value="Genomic_DNA"/>
</dbReference>
<dbReference type="Proteomes" id="UP000005259">
    <property type="component" value="Plasmid p02"/>
</dbReference>